<proteinExistence type="inferred from homology"/>
<evidence type="ECO:0000256" key="3">
    <source>
        <dbReference type="ARBA" id="ARBA00022448"/>
    </source>
</evidence>
<keyword evidence="4 8" id="KW-1003">Cell membrane</keyword>
<evidence type="ECO:0000256" key="1">
    <source>
        <dbReference type="ARBA" id="ARBA00004651"/>
    </source>
</evidence>
<evidence type="ECO:0000256" key="4">
    <source>
        <dbReference type="ARBA" id="ARBA00022475"/>
    </source>
</evidence>
<protein>
    <recommendedName>
        <fullName evidence="8">L-lactate permease</fullName>
    </recommendedName>
</protein>
<gene>
    <name evidence="9" type="ORF">NXZ79_09115</name>
</gene>
<sequence>MGVFLTESVVNNHALFESLQALTGTQIGISRIAANTAGGSKAKVISTQSIPIAAAAVHQTGDESKTFQ</sequence>
<evidence type="ECO:0000313" key="10">
    <source>
        <dbReference type="Proteomes" id="UP001525021"/>
    </source>
</evidence>
<evidence type="ECO:0000256" key="5">
    <source>
        <dbReference type="ARBA" id="ARBA00022692"/>
    </source>
</evidence>
<name>A0ABT2DQ45_9BACI</name>
<evidence type="ECO:0000313" key="9">
    <source>
        <dbReference type="EMBL" id="MCS1396194.1"/>
    </source>
</evidence>
<keyword evidence="6" id="KW-1133">Transmembrane helix</keyword>
<accession>A0ABT2DQ45</accession>
<evidence type="ECO:0000256" key="8">
    <source>
        <dbReference type="RuleBase" id="RU365092"/>
    </source>
</evidence>
<dbReference type="Proteomes" id="UP001525021">
    <property type="component" value="Unassembled WGS sequence"/>
</dbReference>
<organism evidence="9 10">
    <name type="scientific">Lysinibacillus pinottii</name>
    <dbReference type="NCBI Taxonomy" id="2973932"/>
    <lineage>
        <taxon>Bacteria</taxon>
        <taxon>Bacillati</taxon>
        <taxon>Bacillota</taxon>
        <taxon>Bacilli</taxon>
        <taxon>Bacillales</taxon>
        <taxon>Bacillaceae</taxon>
        <taxon>Lysinibacillus</taxon>
    </lineage>
</organism>
<dbReference type="InterPro" id="IPR003804">
    <property type="entry name" value="Lactate_perm"/>
</dbReference>
<evidence type="ECO:0000256" key="6">
    <source>
        <dbReference type="ARBA" id="ARBA00022989"/>
    </source>
</evidence>
<dbReference type="Pfam" id="PF02652">
    <property type="entry name" value="Lactate_perm"/>
    <property type="match status" value="1"/>
</dbReference>
<comment type="similarity">
    <text evidence="2 8">Belongs to the lactate permease family.</text>
</comment>
<keyword evidence="10" id="KW-1185">Reference proteome</keyword>
<comment type="caution">
    <text evidence="9">The sequence shown here is derived from an EMBL/GenBank/DDBJ whole genome shotgun (WGS) entry which is preliminary data.</text>
</comment>
<keyword evidence="5" id="KW-0812">Transmembrane</keyword>
<comment type="subcellular location">
    <subcellularLocation>
        <location evidence="1 8">Cell membrane</location>
        <topology evidence="1 8">Multi-pass membrane protein</topology>
    </subcellularLocation>
</comment>
<dbReference type="PANTHER" id="PTHR30003">
    <property type="entry name" value="L-LACTATE PERMEASE"/>
    <property type="match status" value="1"/>
</dbReference>
<evidence type="ECO:0000256" key="2">
    <source>
        <dbReference type="ARBA" id="ARBA00010100"/>
    </source>
</evidence>
<dbReference type="PANTHER" id="PTHR30003:SF5">
    <property type="entry name" value="L-LACTATE PERMEASE"/>
    <property type="match status" value="1"/>
</dbReference>
<keyword evidence="7" id="KW-0472">Membrane</keyword>
<reference evidence="9 10" key="1">
    <citation type="submission" date="2022-08" db="EMBL/GenBank/DDBJ databases">
        <title>Lysinibacillus sequencing.</title>
        <authorList>
            <person name="Dunlap C."/>
        </authorList>
    </citation>
    <scope>NUCLEOTIDE SEQUENCE [LARGE SCALE GENOMIC DNA]</scope>
    <source>
        <strain evidence="9 10">PB211</strain>
    </source>
</reference>
<comment type="function">
    <text evidence="8">Uptake of L-lactate across the membrane. Can also transport D-lactate and glycolate.</text>
</comment>
<dbReference type="EMBL" id="JANTOO010000010">
    <property type="protein sequence ID" value="MCS1396194.1"/>
    <property type="molecule type" value="Genomic_DNA"/>
</dbReference>
<evidence type="ECO:0000256" key="7">
    <source>
        <dbReference type="ARBA" id="ARBA00023136"/>
    </source>
</evidence>
<keyword evidence="3 8" id="KW-0813">Transport</keyword>